<dbReference type="GO" id="GO:0031201">
    <property type="term" value="C:SNARE complex"/>
    <property type="evidence" value="ECO:0007669"/>
    <property type="project" value="TreeGrafter"/>
</dbReference>
<dbReference type="GO" id="GO:0005484">
    <property type="term" value="F:SNAP receptor activity"/>
    <property type="evidence" value="ECO:0007669"/>
    <property type="project" value="InterPro"/>
</dbReference>
<evidence type="ECO:0000256" key="3">
    <source>
        <dbReference type="ARBA" id="ARBA00022448"/>
    </source>
</evidence>
<dbReference type="GO" id="GO:0006888">
    <property type="term" value="P:endoplasmic reticulum to Golgi vesicle-mediated transport"/>
    <property type="evidence" value="ECO:0007669"/>
    <property type="project" value="TreeGrafter"/>
</dbReference>
<evidence type="ECO:0000256" key="5">
    <source>
        <dbReference type="ARBA" id="ARBA00022927"/>
    </source>
</evidence>
<keyword evidence="6 12" id="KW-1133">Transmembrane helix</keyword>
<evidence type="ECO:0000256" key="11">
    <source>
        <dbReference type="PIRNR" id="PIRNR028865"/>
    </source>
</evidence>
<comment type="similarity">
    <text evidence="9 11">Belongs to the BOS1 family.</text>
</comment>
<gene>
    <name evidence="13" type="primary">BOS1</name>
    <name evidence="13" type="ORF">BGZ95_004377</name>
</gene>
<dbReference type="Pfam" id="PF12352">
    <property type="entry name" value="V-SNARE_C"/>
    <property type="match status" value="1"/>
</dbReference>
<dbReference type="PANTHER" id="PTHR21230:SF1">
    <property type="entry name" value="GOLGI SNAP RECEPTOR COMPLEX MEMBER 2"/>
    <property type="match status" value="1"/>
</dbReference>
<dbReference type="PIRSF" id="PIRSF028865">
    <property type="entry name" value="Membrin-2"/>
    <property type="match status" value="1"/>
</dbReference>
<keyword evidence="3 11" id="KW-0813">Transport</keyword>
<dbReference type="GO" id="GO:0000139">
    <property type="term" value="C:Golgi membrane"/>
    <property type="evidence" value="ECO:0007669"/>
    <property type="project" value="UniProtKB-SubCell"/>
</dbReference>
<name>A0AAD4DHE0_9FUNG</name>
<evidence type="ECO:0000313" key="13">
    <source>
        <dbReference type="EMBL" id="KAG0278255.1"/>
    </source>
</evidence>
<dbReference type="GO" id="GO:0031902">
    <property type="term" value="C:late endosome membrane"/>
    <property type="evidence" value="ECO:0007669"/>
    <property type="project" value="TreeGrafter"/>
</dbReference>
<dbReference type="GO" id="GO:0012507">
    <property type="term" value="C:ER to Golgi transport vesicle membrane"/>
    <property type="evidence" value="ECO:0007669"/>
    <property type="project" value="TreeGrafter"/>
</dbReference>
<evidence type="ECO:0000256" key="12">
    <source>
        <dbReference type="SAM" id="Phobius"/>
    </source>
</evidence>
<evidence type="ECO:0000256" key="1">
    <source>
        <dbReference type="ARBA" id="ARBA00004163"/>
    </source>
</evidence>
<evidence type="ECO:0000256" key="4">
    <source>
        <dbReference type="ARBA" id="ARBA00022692"/>
    </source>
</evidence>
<dbReference type="GO" id="GO:0000149">
    <property type="term" value="F:SNARE binding"/>
    <property type="evidence" value="ECO:0007669"/>
    <property type="project" value="TreeGrafter"/>
</dbReference>
<evidence type="ECO:0000256" key="2">
    <source>
        <dbReference type="ARBA" id="ARBA00004409"/>
    </source>
</evidence>
<comment type="subcellular location">
    <subcellularLocation>
        <location evidence="1">Endoplasmic reticulum membrane</location>
        <topology evidence="1">Single-pass type IV membrane protein</topology>
    </subcellularLocation>
    <subcellularLocation>
        <location evidence="2">Golgi apparatus membrane</location>
        <topology evidence="2">Single-pass type IV membrane protein</topology>
    </subcellularLocation>
</comment>
<sequence length="223" mass="25712">MMNSLYNHALKQVNALQRDLEKFQTGEDTSVALQGQITATTNAFKRSIDDYEAMAKKEIIDAKREKAVARVTKFREDYDAFNKSFAQLKSREEQLSHGRNRAQLLERRQSRVNAPVEHPYQATSASPYLQQAHAMRERDFAQRTGMQLDDMLHQGMAALDNLYQQKPMLKSTQRKMRDAANTLGLSRNVIQLIERRSSEDKWIFYAGVCVTLLALWAIVHYLT</sequence>
<evidence type="ECO:0000313" key="14">
    <source>
        <dbReference type="Proteomes" id="UP001194580"/>
    </source>
</evidence>
<evidence type="ECO:0000256" key="7">
    <source>
        <dbReference type="ARBA" id="ARBA00023034"/>
    </source>
</evidence>
<comment type="caution">
    <text evidence="13">The sequence shown here is derived from an EMBL/GenBank/DDBJ whole genome shotgun (WGS) entry which is preliminary data.</text>
</comment>
<dbReference type="GO" id="GO:0015031">
    <property type="term" value="P:protein transport"/>
    <property type="evidence" value="ECO:0007669"/>
    <property type="project" value="UniProtKB-KW"/>
</dbReference>
<dbReference type="AlphaFoldDB" id="A0AAD4DHE0"/>
<keyword evidence="5 11" id="KW-0653">Protein transport</keyword>
<keyword evidence="14" id="KW-1185">Reference proteome</keyword>
<dbReference type="Proteomes" id="UP001194580">
    <property type="component" value="Unassembled WGS sequence"/>
</dbReference>
<dbReference type="GO" id="GO:0005789">
    <property type="term" value="C:endoplasmic reticulum membrane"/>
    <property type="evidence" value="ECO:0007669"/>
    <property type="project" value="UniProtKB-SubCell"/>
</dbReference>
<comment type="function">
    <text evidence="11">SNARE required for protein transport between the ER and the Golgi complex.</text>
</comment>
<reference evidence="13" key="1">
    <citation type="journal article" date="2020" name="Fungal Divers.">
        <title>Resolving the Mortierellaceae phylogeny through synthesis of multi-gene phylogenetics and phylogenomics.</title>
        <authorList>
            <person name="Vandepol N."/>
            <person name="Liber J."/>
            <person name="Desiro A."/>
            <person name="Na H."/>
            <person name="Kennedy M."/>
            <person name="Barry K."/>
            <person name="Grigoriev I.V."/>
            <person name="Miller A.N."/>
            <person name="O'Donnell K."/>
            <person name="Stajich J.E."/>
            <person name="Bonito G."/>
        </authorList>
    </citation>
    <scope>NUCLEOTIDE SEQUENCE</scope>
    <source>
        <strain evidence="13">NRRL 28262</strain>
    </source>
</reference>
<dbReference type="InterPro" id="IPR027027">
    <property type="entry name" value="GOSR2/Membrin/Bos1"/>
</dbReference>
<accession>A0AAD4DHE0</accession>
<evidence type="ECO:0000256" key="9">
    <source>
        <dbReference type="ARBA" id="ARBA00037983"/>
    </source>
</evidence>
<feature type="transmembrane region" description="Helical" evidence="12">
    <location>
        <begin position="202"/>
        <end position="222"/>
    </location>
</feature>
<evidence type="ECO:0000256" key="8">
    <source>
        <dbReference type="ARBA" id="ARBA00023136"/>
    </source>
</evidence>
<proteinExistence type="inferred from homology"/>
<organism evidence="13 14">
    <name type="scientific">Linnemannia exigua</name>
    <dbReference type="NCBI Taxonomy" id="604196"/>
    <lineage>
        <taxon>Eukaryota</taxon>
        <taxon>Fungi</taxon>
        <taxon>Fungi incertae sedis</taxon>
        <taxon>Mucoromycota</taxon>
        <taxon>Mortierellomycotina</taxon>
        <taxon>Mortierellomycetes</taxon>
        <taxon>Mortierellales</taxon>
        <taxon>Mortierellaceae</taxon>
        <taxon>Linnemannia</taxon>
    </lineage>
</organism>
<keyword evidence="4 12" id="KW-0812">Transmembrane</keyword>
<dbReference type="EMBL" id="JAAAIL010000209">
    <property type="protein sequence ID" value="KAG0278255.1"/>
    <property type="molecule type" value="Genomic_DNA"/>
</dbReference>
<dbReference type="PANTHER" id="PTHR21230">
    <property type="entry name" value="VESICLE TRANSPORT V-SNARE PROTEIN VTI1-RELATED"/>
    <property type="match status" value="1"/>
</dbReference>
<dbReference type="CDD" id="cd15863">
    <property type="entry name" value="SNARE_GS27"/>
    <property type="match status" value="1"/>
</dbReference>
<keyword evidence="8 11" id="KW-0472">Membrane</keyword>
<dbReference type="GO" id="GO:0006906">
    <property type="term" value="P:vesicle fusion"/>
    <property type="evidence" value="ECO:0007669"/>
    <property type="project" value="TreeGrafter"/>
</dbReference>
<protein>
    <recommendedName>
        <fullName evidence="10 11">Protein transport protein BOS1</fullName>
    </recommendedName>
</protein>
<evidence type="ECO:0000256" key="6">
    <source>
        <dbReference type="ARBA" id="ARBA00022989"/>
    </source>
</evidence>
<evidence type="ECO:0000256" key="10">
    <source>
        <dbReference type="ARBA" id="ARBA00040957"/>
    </source>
</evidence>
<keyword evidence="7" id="KW-0333">Golgi apparatus</keyword>